<gene>
    <name evidence="2" type="ORF">DAT39_013577</name>
</gene>
<feature type="compositionally biased region" description="Basic and acidic residues" evidence="1">
    <location>
        <begin position="1"/>
        <end position="10"/>
    </location>
</feature>
<dbReference type="Proteomes" id="UP000727407">
    <property type="component" value="Unassembled WGS sequence"/>
</dbReference>
<feature type="compositionally biased region" description="Basic and acidic residues" evidence="1">
    <location>
        <begin position="71"/>
        <end position="80"/>
    </location>
</feature>
<feature type="non-terminal residue" evidence="2">
    <location>
        <position position="1"/>
    </location>
</feature>
<sequence>HLREQREKTLLKSQSRSPLGGQSACPRNQLLPNLSPNPKKLRLRRHLTTKQRKERRAEPKERRRRKMRCPLRMERPSQRG</sequence>
<evidence type="ECO:0000313" key="2">
    <source>
        <dbReference type="EMBL" id="KAF5896713.1"/>
    </source>
</evidence>
<reference evidence="2" key="1">
    <citation type="submission" date="2020-07" db="EMBL/GenBank/DDBJ databases">
        <title>Clarias magur genome sequencing, assembly and annotation.</title>
        <authorList>
            <person name="Kushwaha B."/>
            <person name="Kumar R."/>
            <person name="Das P."/>
            <person name="Joshi C.G."/>
            <person name="Kumar D."/>
            <person name="Nagpure N.S."/>
            <person name="Pandey M."/>
            <person name="Agarwal S."/>
            <person name="Srivastava S."/>
            <person name="Singh M."/>
            <person name="Sahoo L."/>
            <person name="Jayasankar P."/>
            <person name="Meher P.K."/>
            <person name="Koringa P.G."/>
            <person name="Iquebal M.A."/>
            <person name="Das S.P."/>
            <person name="Bit A."/>
            <person name="Patnaik S."/>
            <person name="Patel N."/>
            <person name="Shah T.M."/>
            <person name="Hinsu A."/>
            <person name="Jena J.K."/>
        </authorList>
    </citation>
    <scope>NUCLEOTIDE SEQUENCE</scope>
    <source>
        <strain evidence="2">CIFAMagur01</strain>
        <tissue evidence="2">Testis</tissue>
    </source>
</reference>
<dbReference type="AlphaFoldDB" id="A0A8J4TW38"/>
<feature type="region of interest" description="Disordered" evidence="1">
    <location>
        <begin position="1"/>
        <end position="80"/>
    </location>
</feature>
<organism evidence="2 3">
    <name type="scientific">Clarias magur</name>
    <name type="common">Asian catfish</name>
    <name type="synonym">Macropteronotus magur</name>
    <dbReference type="NCBI Taxonomy" id="1594786"/>
    <lineage>
        <taxon>Eukaryota</taxon>
        <taxon>Metazoa</taxon>
        <taxon>Chordata</taxon>
        <taxon>Craniata</taxon>
        <taxon>Vertebrata</taxon>
        <taxon>Euteleostomi</taxon>
        <taxon>Actinopterygii</taxon>
        <taxon>Neopterygii</taxon>
        <taxon>Teleostei</taxon>
        <taxon>Ostariophysi</taxon>
        <taxon>Siluriformes</taxon>
        <taxon>Clariidae</taxon>
        <taxon>Clarias</taxon>
    </lineage>
</organism>
<keyword evidence="3" id="KW-1185">Reference proteome</keyword>
<evidence type="ECO:0000313" key="3">
    <source>
        <dbReference type="Proteomes" id="UP000727407"/>
    </source>
</evidence>
<proteinExistence type="predicted"/>
<feature type="compositionally biased region" description="Low complexity" evidence="1">
    <location>
        <begin position="26"/>
        <end position="38"/>
    </location>
</feature>
<feature type="non-terminal residue" evidence="2">
    <location>
        <position position="80"/>
    </location>
</feature>
<accession>A0A8J4TW38</accession>
<protein>
    <submittedName>
        <fullName evidence="2">Uncharacterized protein</fullName>
    </submittedName>
</protein>
<name>A0A8J4TW38_CLAMG</name>
<comment type="caution">
    <text evidence="2">The sequence shown here is derived from an EMBL/GenBank/DDBJ whole genome shotgun (WGS) entry which is preliminary data.</text>
</comment>
<feature type="compositionally biased region" description="Basic residues" evidence="1">
    <location>
        <begin position="39"/>
        <end position="54"/>
    </location>
</feature>
<dbReference type="EMBL" id="QNUK01000266">
    <property type="protein sequence ID" value="KAF5896713.1"/>
    <property type="molecule type" value="Genomic_DNA"/>
</dbReference>
<evidence type="ECO:0000256" key="1">
    <source>
        <dbReference type="SAM" id="MobiDB-lite"/>
    </source>
</evidence>